<comment type="caution">
    <text evidence="1">The sequence shown here is derived from an EMBL/GenBank/DDBJ whole genome shotgun (WGS) entry which is preliminary data.</text>
</comment>
<gene>
    <name evidence="1" type="ORF">BA724_16370</name>
</gene>
<dbReference type="OrthoDB" id="2936312at2"/>
<evidence type="ECO:0000313" key="1">
    <source>
        <dbReference type="EMBL" id="OES46150.1"/>
    </source>
</evidence>
<dbReference type="EMBL" id="MAMP01000006">
    <property type="protein sequence ID" value="OES46150.1"/>
    <property type="molecule type" value="Genomic_DNA"/>
</dbReference>
<keyword evidence="2" id="KW-1185">Reference proteome</keyword>
<reference evidence="1 2" key="1">
    <citation type="submission" date="2016-06" db="EMBL/GenBank/DDBJ databases">
        <title>Domibacillus iocasae genome sequencing.</title>
        <authorList>
            <person name="Verma A."/>
            <person name="Pal Y."/>
            <person name="Ojha A.K."/>
            <person name="Krishnamurthi S."/>
        </authorList>
    </citation>
    <scope>NUCLEOTIDE SEQUENCE [LARGE SCALE GENOMIC DNA]</scope>
    <source>
        <strain evidence="1 2">DSM 29979</strain>
    </source>
</reference>
<dbReference type="Proteomes" id="UP000095658">
    <property type="component" value="Unassembled WGS sequence"/>
</dbReference>
<proteinExistence type="predicted"/>
<protein>
    <submittedName>
        <fullName evidence="1">Uncharacterized protein</fullName>
    </submittedName>
</protein>
<sequence>MLQGVCLDSEILPVGATFFLFQLVPIMCIYPDSHEKVHTKAVIKRSIFGLAEVNETPEWQPEPPKRSGEIEKI</sequence>
<dbReference type="AlphaFoldDB" id="A0A1E7DSV6"/>
<dbReference type="RefSeq" id="WP_069937307.1">
    <property type="nucleotide sequence ID" value="NZ_MAMP01000006.1"/>
</dbReference>
<organism evidence="1 2">
    <name type="scientific">Domibacillus iocasae</name>
    <dbReference type="NCBI Taxonomy" id="1714016"/>
    <lineage>
        <taxon>Bacteria</taxon>
        <taxon>Bacillati</taxon>
        <taxon>Bacillota</taxon>
        <taxon>Bacilli</taxon>
        <taxon>Bacillales</taxon>
        <taxon>Bacillaceae</taxon>
        <taxon>Domibacillus</taxon>
    </lineage>
</organism>
<accession>A0A1E7DSV6</accession>
<evidence type="ECO:0000313" key="2">
    <source>
        <dbReference type="Proteomes" id="UP000095658"/>
    </source>
</evidence>
<name>A0A1E7DSV6_9BACI</name>
<dbReference type="STRING" id="1714016.BA724_16370"/>